<accession>A0A2W5FYU3</accession>
<keyword evidence="5" id="KW-0566">Pantothenate biosynthesis</keyword>
<evidence type="ECO:0000256" key="3">
    <source>
        <dbReference type="ARBA" id="ARBA00012219"/>
    </source>
</evidence>
<evidence type="ECO:0000256" key="7">
    <source>
        <dbReference type="ARBA" id="ARBA00022840"/>
    </source>
</evidence>
<dbReference type="GO" id="GO:0015940">
    <property type="term" value="P:pantothenate biosynthetic process"/>
    <property type="evidence" value="ECO:0007669"/>
    <property type="project" value="UniProtKB-UniPathway"/>
</dbReference>
<sequence>DIYLLESHGCHILFLPSVDEMYPNGQELKTPYDLGEIEHILEGEFRPGHFQGVCQVVHRLLNIVQPDQLFMGQKDYQQIMVVQKMMVEKNINVEMIIVPTLRAENGLALSSRNARLDEKAKENALVLSKALSNIKSNIDKMDFRLLEEEAKNEILNKGFSKVDYVSIRNAKDLTEVNKHGTSVPLVALTAAYIDGVRLIDNMLLQ</sequence>
<dbReference type="GO" id="GO:0005524">
    <property type="term" value="F:ATP binding"/>
    <property type="evidence" value="ECO:0007669"/>
    <property type="project" value="UniProtKB-KW"/>
</dbReference>
<dbReference type="UniPathway" id="UPA00028">
    <property type="reaction ID" value="UER00005"/>
</dbReference>
<keyword evidence="4 9" id="KW-0436">Ligase</keyword>
<keyword evidence="6" id="KW-0547">Nucleotide-binding</keyword>
<evidence type="ECO:0000256" key="6">
    <source>
        <dbReference type="ARBA" id="ARBA00022741"/>
    </source>
</evidence>
<dbReference type="GO" id="GO:0004592">
    <property type="term" value="F:pantoate-beta-alanine ligase activity"/>
    <property type="evidence" value="ECO:0007669"/>
    <property type="project" value="UniProtKB-EC"/>
</dbReference>
<dbReference type="SUPFAM" id="SSF52374">
    <property type="entry name" value="Nucleotidylyl transferase"/>
    <property type="match status" value="1"/>
</dbReference>
<dbReference type="GO" id="GO:0005829">
    <property type="term" value="C:cytosol"/>
    <property type="evidence" value="ECO:0007669"/>
    <property type="project" value="TreeGrafter"/>
</dbReference>
<dbReference type="Gene3D" id="3.40.50.620">
    <property type="entry name" value="HUPs"/>
    <property type="match status" value="1"/>
</dbReference>
<dbReference type="InterPro" id="IPR042176">
    <property type="entry name" value="Pantoate_ligase_C"/>
</dbReference>
<organism evidence="9 10">
    <name type="scientific">Pseudopedobacter saltans</name>
    <dbReference type="NCBI Taxonomy" id="151895"/>
    <lineage>
        <taxon>Bacteria</taxon>
        <taxon>Pseudomonadati</taxon>
        <taxon>Bacteroidota</taxon>
        <taxon>Sphingobacteriia</taxon>
        <taxon>Sphingobacteriales</taxon>
        <taxon>Sphingobacteriaceae</taxon>
        <taxon>Pseudopedobacter</taxon>
    </lineage>
</organism>
<evidence type="ECO:0000313" key="9">
    <source>
        <dbReference type="EMBL" id="PZP38376.1"/>
    </source>
</evidence>
<dbReference type="Proteomes" id="UP000249645">
    <property type="component" value="Unassembled WGS sequence"/>
</dbReference>
<name>A0A2W5FYU3_9SPHI</name>
<dbReference type="EC" id="6.3.2.1" evidence="3"/>
<comment type="catalytic activity">
    <reaction evidence="8">
        <text>(R)-pantoate + beta-alanine + ATP = (R)-pantothenate + AMP + diphosphate + H(+)</text>
        <dbReference type="Rhea" id="RHEA:10912"/>
        <dbReference type="ChEBI" id="CHEBI:15378"/>
        <dbReference type="ChEBI" id="CHEBI:15980"/>
        <dbReference type="ChEBI" id="CHEBI:29032"/>
        <dbReference type="ChEBI" id="CHEBI:30616"/>
        <dbReference type="ChEBI" id="CHEBI:33019"/>
        <dbReference type="ChEBI" id="CHEBI:57966"/>
        <dbReference type="ChEBI" id="CHEBI:456215"/>
        <dbReference type="EC" id="6.3.2.1"/>
    </reaction>
</comment>
<proteinExistence type="inferred from homology"/>
<dbReference type="Gene3D" id="3.30.1300.10">
    <property type="entry name" value="Pantoate-beta-alanine ligase, C-terminal domain"/>
    <property type="match status" value="1"/>
</dbReference>
<keyword evidence="7" id="KW-0067">ATP-binding</keyword>
<dbReference type="EMBL" id="QFOI01000778">
    <property type="protein sequence ID" value="PZP38376.1"/>
    <property type="molecule type" value="Genomic_DNA"/>
</dbReference>
<evidence type="ECO:0000256" key="5">
    <source>
        <dbReference type="ARBA" id="ARBA00022655"/>
    </source>
</evidence>
<comment type="similarity">
    <text evidence="2">Belongs to the pantothenate synthetase family.</text>
</comment>
<evidence type="ECO:0000313" key="10">
    <source>
        <dbReference type="Proteomes" id="UP000249645"/>
    </source>
</evidence>
<dbReference type="PANTHER" id="PTHR21299">
    <property type="entry name" value="CYTIDYLATE KINASE/PANTOATE-BETA-ALANINE LIGASE"/>
    <property type="match status" value="1"/>
</dbReference>
<dbReference type="AlphaFoldDB" id="A0A2W5FYU3"/>
<evidence type="ECO:0000256" key="8">
    <source>
        <dbReference type="ARBA" id="ARBA00048258"/>
    </source>
</evidence>
<evidence type="ECO:0000256" key="4">
    <source>
        <dbReference type="ARBA" id="ARBA00022598"/>
    </source>
</evidence>
<dbReference type="PANTHER" id="PTHR21299:SF1">
    <property type="entry name" value="PANTOATE--BETA-ALANINE LIGASE"/>
    <property type="match status" value="1"/>
</dbReference>
<gene>
    <name evidence="9" type="ORF">DI598_20960</name>
</gene>
<dbReference type="InterPro" id="IPR014729">
    <property type="entry name" value="Rossmann-like_a/b/a_fold"/>
</dbReference>
<feature type="non-terminal residue" evidence="9">
    <location>
        <position position="1"/>
    </location>
</feature>
<reference evidence="9 10" key="1">
    <citation type="submission" date="2017-11" db="EMBL/GenBank/DDBJ databases">
        <title>Infants hospitalized years apart are colonized by the same room-sourced microbial strains.</title>
        <authorList>
            <person name="Brooks B."/>
            <person name="Olm M.R."/>
            <person name="Firek B.A."/>
            <person name="Baker R."/>
            <person name="Thomas B.C."/>
            <person name="Morowitz M.J."/>
            <person name="Banfield J.F."/>
        </authorList>
    </citation>
    <scope>NUCLEOTIDE SEQUENCE [LARGE SCALE GENOMIC DNA]</scope>
    <source>
        <strain evidence="9">S2_009_000_R2_76</strain>
    </source>
</reference>
<comment type="pathway">
    <text evidence="1">Cofactor biosynthesis; (R)-pantothenate biosynthesis; (R)-pantothenate from (R)-pantoate and beta-alanine: step 1/1.</text>
</comment>
<protein>
    <recommendedName>
        <fullName evidence="3">pantoate--beta-alanine ligase (AMP-forming)</fullName>
        <ecNumber evidence="3">6.3.2.1</ecNumber>
    </recommendedName>
</protein>
<dbReference type="InterPro" id="IPR003721">
    <property type="entry name" value="Pantoate_ligase"/>
</dbReference>
<evidence type="ECO:0000256" key="1">
    <source>
        <dbReference type="ARBA" id="ARBA00004990"/>
    </source>
</evidence>
<dbReference type="Pfam" id="PF02569">
    <property type="entry name" value="Pantoate_ligase"/>
    <property type="match status" value="1"/>
</dbReference>
<evidence type="ECO:0000256" key="2">
    <source>
        <dbReference type="ARBA" id="ARBA00009256"/>
    </source>
</evidence>
<comment type="caution">
    <text evidence="9">The sequence shown here is derived from an EMBL/GenBank/DDBJ whole genome shotgun (WGS) entry which is preliminary data.</text>
</comment>